<feature type="domain" description="DUF2179" evidence="7">
    <location>
        <begin position="242"/>
        <end position="296"/>
    </location>
</feature>
<dbReference type="InterPro" id="IPR003740">
    <property type="entry name" value="YitT"/>
</dbReference>
<dbReference type="STRING" id="862517.HMPREF9225_0853"/>
<evidence type="ECO:0000256" key="1">
    <source>
        <dbReference type="ARBA" id="ARBA00004651"/>
    </source>
</evidence>
<dbReference type="GO" id="GO:0005886">
    <property type="term" value="C:plasma membrane"/>
    <property type="evidence" value="ECO:0007669"/>
    <property type="project" value="UniProtKB-SubCell"/>
</dbReference>
<comment type="subcellular location">
    <subcellularLocation>
        <location evidence="1">Cell membrane</location>
        <topology evidence="1">Multi-pass membrane protein</topology>
    </subcellularLocation>
</comment>
<dbReference type="PANTHER" id="PTHR33545">
    <property type="entry name" value="UPF0750 MEMBRANE PROTEIN YITT-RELATED"/>
    <property type="match status" value="1"/>
</dbReference>
<dbReference type="Pfam" id="PF02588">
    <property type="entry name" value="YitT_membrane"/>
    <property type="match status" value="1"/>
</dbReference>
<dbReference type="Gene3D" id="3.30.70.120">
    <property type="match status" value="1"/>
</dbReference>
<dbReference type="CDD" id="cd16380">
    <property type="entry name" value="YitT_C"/>
    <property type="match status" value="1"/>
</dbReference>
<evidence type="ECO:0000256" key="6">
    <source>
        <dbReference type="SAM" id="Phobius"/>
    </source>
</evidence>
<keyword evidence="4 6" id="KW-1133">Transmembrane helix</keyword>
<evidence type="ECO:0000313" key="8">
    <source>
        <dbReference type="EMBL" id="EFM25517.1"/>
    </source>
</evidence>
<sequence>MIKYEVSMEKHLNFKSIEKMIFKQTFFEKFMAVLIGCLFITISIVMFIRPNQMIAAGVNGMSILIEHATGIPLSILVFALNLPLLIIGVFLLSREFIFFTILSTVFTSLYIAMWTAILPKGFAVTHDLILASIFGGIFSGIGNGITFRYGTSTGGFDILGAIAKKYWNVNIGSGLLALNGIVIAISAFVFSIDKALYTLIAFIIGYTLVDKIHLGVGKQKQVLIISSKWDEVTEMIQAKLGRGVTLIDGEGAYQFKKLKIIYCICTSMELVKLKNYVKLVDPKAFMSVSETAEIQGHGFKKIAI</sequence>
<evidence type="ECO:0000256" key="3">
    <source>
        <dbReference type="ARBA" id="ARBA00022692"/>
    </source>
</evidence>
<keyword evidence="5 6" id="KW-0472">Membrane</keyword>
<evidence type="ECO:0000256" key="5">
    <source>
        <dbReference type="ARBA" id="ARBA00023136"/>
    </source>
</evidence>
<feature type="transmembrane region" description="Helical" evidence="6">
    <location>
        <begin position="30"/>
        <end position="48"/>
    </location>
</feature>
<dbReference type="PANTHER" id="PTHR33545:SF5">
    <property type="entry name" value="UPF0750 MEMBRANE PROTEIN YITT"/>
    <property type="match status" value="1"/>
</dbReference>
<feature type="transmembrane region" description="Helical" evidence="6">
    <location>
        <begin position="96"/>
        <end position="117"/>
    </location>
</feature>
<accession>E0NL14</accession>
<keyword evidence="9" id="KW-1185">Reference proteome</keyword>
<evidence type="ECO:0000256" key="2">
    <source>
        <dbReference type="ARBA" id="ARBA00022475"/>
    </source>
</evidence>
<dbReference type="eggNOG" id="COG1284">
    <property type="taxonomic scope" value="Bacteria"/>
</dbReference>
<feature type="transmembrane region" description="Helical" evidence="6">
    <location>
        <begin position="167"/>
        <end position="189"/>
    </location>
</feature>
<dbReference type="HOGENOM" id="CLU_063199_1_0_9"/>
<dbReference type="EMBL" id="AEEH01000033">
    <property type="protein sequence ID" value="EFM25517.1"/>
    <property type="molecule type" value="Genomic_DNA"/>
</dbReference>
<evidence type="ECO:0000256" key="4">
    <source>
        <dbReference type="ARBA" id="ARBA00022989"/>
    </source>
</evidence>
<dbReference type="Proteomes" id="UP000003280">
    <property type="component" value="Unassembled WGS sequence"/>
</dbReference>
<keyword evidence="3 6" id="KW-0812">Transmembrane</keyword>
<feature type="transmembrane region" description="Helical" evidence="6">
    <location>
        <begin position="195"/>
        <end position="214"/>
    </location>
</feature>
<gene>
    <name evidence="8" type="ORF">HMPREF9225_0853</name>
</gene>
<dbReference type="PIRSF" id="PIRSF006483">
    <property type="entry name" value="Membrane_protein_YitT"/>
    <property type="match status" value="1"/>
</dbReference>
<keyword evidence="2" id="KW-1003">Cell membrane</keyword>
<dbReference type="Pfam" id="PF10035">
    <property type="entry name" value="DUF2179"/>
    <property type="match status" value="1"/>
</dbReference>
<dbReference type="InterPro" id="IPR051461">
    <property type="entry name" value="UPF0750_membrane"/>
</dbReference>
<reference evidence="8 9" key="1">
    <citation type="submission" date="2010-07" db="EMBL/GenBank/DDBJ databases">
        <authorList>
            <person name="Muzny D."/>
            <person name="Qin X."/>
            <person name="Deng J."/>
            <person name="Jiang H."/>
            <person name="Liu Y."/>
            <person name="Qu J."/>
            <person name="Song X.-Z."/>
            <person name="Zhang L."/>
            <person name="Thornton R."/>
            <person name="Coyle M."/>
            <person name="Francisco L."/>
            <person name="Jackson L."/>
            <person name="Javaid M."/>
            <person name="Korchina V."/>
            <person name="Kovar C."/>
            <person name="Mata R."/>
            <person name="Mathew T."/>
            <person name="Ngo R."/>
            <person name="Nguyen L."/>
            <person name="Nguyen N."/>
            <person name="Okwuonu G."/>
            <person name="Ongeri F."/>
            <person name="Pham C."/>
            <person name="Simmons D."/>
            <person name="Wilczek-Boney K."/>
            <person name="Hale W."/>
            <person name="Jakkamsetti A."/>
            <person name="Pham P."/>
            <person name="Ruth R."/>
            <person name="San Lucas F."/>
            <person name="Warren J."/>
            <person name="Zhang J."/>
            <person name="Zhao Z."/>
            <person name="Zhou C."/>
            <person name="Zhu D."/>
            <person name="Lee S."/>
            <person name="Bess C."/>
            <person name="Blankenburg K."/>
            <person name="Forbes L."/>
            <person name="Fu Q."/>
            <person name="Gubbala S."/>
            <person name="Hirani K."/>
            <person name="Jayaseelan J.C."/>
            <person name="Lara F."/>
            <person name="Munidasa M."/>
            <person name="Palculict T."/>
            <person name="Patil S."/>
            <person name="Pu L.-L."/>
            <person name="Saada N."/>
            <person name="Tang L."/>
            <person name="Weissenberger G."/>
            <person name="Zhu Y."/>
            <person name="Hemphill L."/>
            <person name="Shang Y."/>
            <person name="Youmans B."/>
            <person name="Ayvaz T."/>
            <person name="Ross M."/>
            <person name="Santibanez J."/>
            <person name="Aqrawi P."/>
            <person name="Gross S."/>
            <person name="Joshi V."/>
            <person name="Fowler G."/>
            <person name="Nazareth L."/>
            <person name="Reid J."/>
            <person name="Worley K."/>
            <person name="Petrosino J."/>
            <person name="Highlander S."/>
            <person name="Gibbs R."/>
        </authorList>
    </citation>
    <scope>NUCLEOTIDE SEQUENCE [LARGE SCALE GENOMIC DNA]</scope>
    <source>
        <strain evidence="8 9">ATCC BAA-1640</strain>
    </source>
</reference>
<dbReference type="AlphaFoldDB" id="E0NL14"/>
<proteinExistence type="predicted"/>
<dbReference type="InterPro" id="IPR019264">
    <property type="entry name" value="DUF2179"/>
</dbReference>
<name>E0NL14_9FIRM</name>
<feature type="transmembrane region" description="Helical" evidence="6">
    <location>
        <begin position="68"/>
        <end position="91"/>
    </location>
</feature>
<organism evidence="8 9">
    <name type="scientific">Peptoniphilus duerdenii ATCC BAA-1640</name>
    <dbReference type="NCBI Taxonomy" id="862517"/>
    <lineage>
        <taxon>Bacteria</taxon>
        <taxon>Bacillati</taxon>
        <taxon>Bacillota</taxon>
        <taxon>Tissierellia</taxon>
        <taxon>Tissierellales</taxon>
        <taxon>Peptoniphilaceae</taxon>
        <taxon>Peptoniphilus</taxon>
    </lineage>
</organism>
<comment type="caution">
    <text evidence="8">The sequence shown here is derived from an EMBL/GenBank/DDBJ whole genome shotgun (WGS) entry which is preliminary data.</text>
</comment>
<dbReference type="InterPro" id="IPR015867">
    <property type="entry name" value="N-reg_PII/ATP_PRibTrfase_C"/>
</dbReference>
<feature type="transmembrane region" description="Helical" evidence="6">
    <location>
        <begin position="129"/>
        <end position="147"/>
    </location>
</feature>
<evidence type="ECO:0000313" key="9">
    <source>
        <dbReference type="Proteomes" id="UP000003280"/>
    </source>
</evidence>
<evidence type="ECO:0000259" key="7">
    <source>
        <dbReference type="Pfam" id="PF10035"/>
    </source>
</evidence>
<protein>
    <recommendedName>
        <fullName evidence="7">DUF2179 domain-containing protein</fullName>
    </recommendedName>
</protein>